<evidence type="ECO:0000256" key="1">
    <source>
        <dbReference type="SAM" id="MobiDB-lite"/>
    </source>
</evidence>
<gene>
    <name evidence="2" type="ORF">KPH14_001909</name>
</gene>
<organism evidence="2 3">
    <name type="scientific">Odynerus spinipes</name>
    <dbReference type="NCBI Taxonomy" id="1348599"/>
    <lineage>
        <taxon>Eukaryota</taxon>
        <taxon>Metazoa</taxon>
        <taxon>Ecdysozoa</taxon>
        <taxon>Arthropoda</taxon>
        <taxon>Hexapoda</taxon>
        <taxon>Insecta</taxon>
        <taxon>Pterygota</taxon>
        <taxon>Neoptera</taxon>
        <taxon>Endopterygota</taxon>
        <taxon>Hymenoptera</taxon>
        <taxon>Apocrita</taxon>
        <taxon>Aculeata</taxon>
        <taxon>Vespoidea</taxon>
        <taxon>Vespidae</taxon>
        <taxon>Eumeninae</taxon>
        <taxon>Odynerus</taxon>
    </lineage>
</organism>
<reference evidence="2" key="1">
    <citation type="submission" date="2021-08" db="EMBL/GenBank/DDBJ databases">
        <authorList>
            <person name="Misof B."/>
            <person name="Oliver O."/>
            <person name="Podsiadlowski L."/>
            <person name="Donath A."/>
            <person name="Peters R."/>
            <person name="Mayer C."/>
            <person name="Rust J."/>
            <person name="Gunkel S."/>
            <person name="Lesny P."/>
            <person name="Martin S."/>
            <person name="Oeyen J.P."/>
            <person name="Petersen M."/>
            <person name="Panagiotis P."/>
            <person name="Wilbrandt J."/>
            <person name="Tanja T."/>
        </authorList>
    </citation>
    <scope>NUCLEOTIDE SEQUENCE</scope>
    <source>
        <strain evidence="2">GBR_01_08_01A</strain>
        <tissue evidence="2">Thorax + abdomen</tissue>
    </source>
</reference>
<dbReference type="EMBL" id="JAIFRP010000002">
    <property type="protein sequence ID" value="KAK2589075.1"/>
    <property type="molecule type" value="Genomic_DNA"/>
</dbReference>
<protein>
    <submittedName>
        <fullName evidence="2">Uncharacterized protein</fullName>
    </submittedName>
</protein>
<reference evidence="2" key="2">
    <citation type="journal article" date="2023" name="Commun. Biol.">
        <title>Intrasexual cuticular hydrocarbon dimorphism in a wasp sheds light on hydrocarbon biosynthesis genes in Hymenoptera.</title>
        <authorList>
            <person name="Moris V.C."/>
            <person name="Podsiadlowski L."/>
            <person name="Martin S."/>
            <person name="Oeyen J.P."/>
            <person name="Donath A."/>
            <person name="Petersen M."/>
            <person name="Wilbrandt J."/>
            <person name="Misof B."/>
            <person name="Liedtke D."/>
            <person name="Thamm M."/>
            <person name="Scheiner R."/>
            <person name="Schmitt T."/>
            <person name="Niehuis O."/>
        </authorList>
    </citation>
    <scope>NUCLEOTIDE SEQUENCE</scope>
    <source>
        <strain evidence="2">GBR_01_08_01A</strain>
    </source>
</reference>
<sequence length="168" mass="19405">MRLAAYGCRSPCRYSQLPTCRLSPSLGPISGACSNSGIKSKAARRGNEKRAENSNRDKNCFSCSSSSRKLKVAGCNDGRRAGNSKIPIFVEVPFVRSRHCHGRIFYIIVIPFFRKKRRRIFTGMLRFVWKPTKTILPEDLEPYRFEPYRNSLKKIYKKNRNFVKITTF</sequence>
<evidence type="ECO:0000313" key="2">
    <source>
        <dbReference type="EMBL" id="KAK2589075.1"/>
    </source>
</evidence>
<name>A0AAD9S0N6_9HYME</name>
<dbReference type="PROSITE" id="PS51257">
    <property type="entry name" value="PROKAR_LIPOPROTEIN"/>
    <property type="match status" value="1"/>
</dbReference>
<keyword evidence="3" id="KW-1185">Reference proteome</keyword>
<evidence type="ECO:0000313" key="3">
    <source>
        <dbReference type="Proteomes" id="UP001258017"/>
    </source>
</evidence>
<dbReference type="AlphaFoldDB" id="A0AAD9S0N6"/>
<dbReference type="Proteomes" id="UP001258017">
    <property type="component" value="Unassembled WGS sequence"/>
</dbReference>
<accession>A0AAD9S0N6</accession>
<feature type="region of interest" description="Disordered" evidence="1">
    <location>
        <begin position="36"/>
        <end position="56"/>
    </location>
</feature>
<proteinExistence type="predicted"/>
<comment type="caution">
    <text evidence="2">The sequence shown here is derived from an EMBL/GenBank/DDBJ whole genome shotgun (WGS) entry which is preliminary data.</text>
</comment>
<feature type="compositionally biased region" description="Basic and acidic residues" evidence="1">
    <location>
        <begin position="45"/>
        <end position="56"/>
    </location>
</feature>